<reference evidence="1" key="1">
    <citation type="submission" date="2023-07" db="EMBL/GenBank/DDBJ databases">
        <title>Black Yeasts Isolated from many extreme environments.</title>
        <authorList>
            <person name="Coleine C."/>
            <person name="Stajich J.E."/>
            <person name="Selbmann L."/>
        </authorList>
    </citation>
    <scope>NUCLEOTIDE SEQUENCE</scope>
    <source>
        <strain evidence="1">CCFEE 5485</strain>
    </source>
</reference>
<dbReference type="GO" id="GO:0005737">
    <property type="term" value="C:cytoplasm"/>
    <property type="evidence" value="ECO:0007669"/>
    <property type="project" value="TreeGrafter"/>
</dbReference>
<dbReference type="Gene3D" id="3.40.50.1240">
    <property type="entry name" value="Phosphoglycerate mutase-like"/>
    <property type="match status" value="1"/>
</dbReference>
<name>A0AAE1C3T5_9PEZI</name>
<dbReference type="GO" id="GO:0016791">
    <property type="term" value="F:phosphatase activity"/>
    <property type="evidence" value="ECO:0007669"/>
    <property type="project" value="TreeGrafter"/>
</dbReference>
<organism evidence="1 2">
    <name type="scientific">Recurvomyces mirabilis</name>
    <dbReference type="NCBI Taxonomy" id="574656"/>
    <lineage>
        <taxon>Eukaryota</taxon>
        <taxon>Fungi</taxon>
        <taxon>Dikarya</taxon>
        <taxon>Ascomycota</taxon>
        <taxon>Pezizomycotina</taxon>
        <taxon>Dothideomycetes</taxon>
        <taxon>Dothideomycetidae</taxon>
        <taxon>Mycosphaerellales</taxon>
        <taxon>Teratosphaeriaceae</taxon>
        <taxon>Recurvomyces</taxon>
    </lineage>
</organism>
<dbReference type="InterPro" id="IPR050275">
    <property type="entry name" value="PGM_Phosphatase"/>
</dbReference>
<evidence type="ECO:0008006" key="3">
    <source>
        <dbReference type="Google" id="ProtNLM"/>
    </source>
</evidence>
<dbReference type="AlphaFoldDB" id="A0AAE1C3T5"/>
<comment type="caution">
    <text evidence="1">The sequence shown here is derived from an EMBL/GenBank/DDBJ whole genome shotgun (WGS) entry which is preliminary data.</text>
</comment>
<proteinExistence type="predicted"/>
<protein>
    <recommendedName>
        <fullName evidence="3">Phosphoglycerate mutase-like protein</fullName>
    </recommendedName>
</protein>
<dbReference type="EMBL" id="JAUTXT010000008">
    <property type="protein sequence ID" value="KAK3677073.1"/>
    <property type="molecule type" value="Genomic_DNA"/>
</dbReference>
<dbReference type="PANTHER" id="PTHR48100">
    <property type="entry name" value="BROAD-SPECIFICITY PHOSPHATASE YOR283W-RELATED"/>
    <property type="match status" value="1"/>
</dbReference>
<dbReference type="Proteomes" id="UP001274830">
    <property type="component" value="Unassembled WGS sequence"/>
</dbReference>
<dbReference type="SMART" id="SM00855">
    <property type="entry name" value="PGAM"/>
    <property type="match status" value="1"/>
</dbReference>
<evidence type="ECO:0000313" key="2">
    <source>
        <dbReference type="Proteomes" id="UP001274830"/>
    </source>
</evidence>
<keyword evidence="2" id="KW-1185">Reference proteome</keyword>
<dbReference type="CDD" id="cd07067">
    <property type="entry name" value="HP_PGM_like"/>
    <property type="match status" value="1"/>
</dbReference>
<dbReference type="SUPFAM" id="SSF53254">
    <property type="entry name" value="Phosphoglycerate mutase-like"/>
    <property type="match status" value="1"/>
</dbReference>
<dbReference type="InterPro" id="IPR029033">
    <property type="entry name" value="His_PPase_superfam"/>
</dbReference>
<evidence type="ECO:0000313" key="1">
    <source>
        <dbReference type="EMBL" id="KAK3677073.1"/>
    </source>
</evidence>
<dbReference type="PANTHER" id="PTHR48100:SF54">
    <property type="entry name" value="PHOSPHATASE SPAC5H10.03-RELATED"/>
    <property type="match status" value="1"/>
</dbReference>
<accession>A0AAE1C3T5</accession>
<gene>
    <name evidence="1" type="ORF">LTR78_003278</name>
</gene>
<dbReference type="InterPro" id="IPR013078">
    <property type="entry name" value="His_Pase_superF_clade-1"/>
</dbReference>
<sequence length="232" mass="25757">MAPNSRIILTRHAQAEHNVDLDYSIPDAPLTPLGRKQAQSLAPQVSPLQKEVELVVTSPLSRTLQTTLLGWGPAAKRLGISNVICLPQAQEVNDLPCDTGVSREKLQAKPEFKGFDFSMLTPDWISKEGFWSPDAADERARWVREWLRARPEQTIVLVAHGDILRRITSGPNGPSTYMWKNAEARIYRFDPKSVETEDCFLDDKEFVAAAGGYEPTSTEMDLVGGEPGAEKL</sequence>
<dbReference type="Pfam" id="PF00300">
    <property type="entry name" value="His_Phos_1"/>
    <property type="match status" value="1"/>
</dbReference>